<comment type="caution">
    <text evidence="2">The sequence shown here is derived from an EMBL/GenBank/DDBJ whole genome shotgun (WGS) entry which is preliminary data.</text>
</comment>
<evidence type="ECO:0000313" key="2">
    <source>
        <dbReference type="EMBL" id="NEW47345.1"/>
    </source>
</evidence>
<evidence type="ECO:0000313" key="3">
    <source>
        <dbReference type="EMBL" id="NEW55283.1"/>
    </source>
</evidence>
<reference evidence="4 5" key="1">
    <citation type="submission" date="2020-01" db="EMBL/GenBank/DDBJ databases">
        <title>Genetics and antimicrobial susceptibilities of Nocardia species isolated from the soil; a comparison with species isolated from humans.</title>
        <authorList>
            <person name="Carrasco G."/>
            <person name="Monzon S."/>
            <person name="Sansegundo M."/>
            <person name="Garcia E."/>
            <person name="Garrido N."/>
            <person name="Medina M.J."/>
            <person name="Villalon P."/>
            <person name="Ramirez-Arocha A.C."/>
            <person name="Jimenez P."/>
            <person name="Cuesta I."/>
            <person name="Valdezate S."/>
        </authorList>
    </citation>
    <scope>NUCLEOTIDE SEQUENCE [LARGE SCALE GENOMIC DNA]</scope>
    <source>
        <strain evidence="2 4">CNM20110639</strain>
        <strain evidence="3 5">CNM20110649</strain>
    </source>
</reference>
<organism evidence="2 4">
    <name type="scientific">Nocardia cyriacigeorgica</name>
    <dbReference type="NCBI Taxonomy" id="135487"/>
    <lineage>
        <taxon>Bacteria</taxon>
        <taxon>Bacillati</taxon>
        <taxon>Actinomycetota</taxon>
        <taxon>Actinomycetes</taxon>
        <taxon>Mycobacteriales</taxon>
        <taxon>Nocardiaceae</taxon>
        <taxon>Nocardia</taxon>
    </lineage>
</organism>
<evidence type="ECO:0000313" key="5">
    <source>
        <dbReference type="Proteomes" id="UP000470876"/>
    </source>
</evidence>
<dbReference type="EMBL" id="JAAGUX010000007">
    <property type="protein sequence ID" value="NEW55283.1"/>
    <property type="molecule type" value="Genomic_DNA"/>
</dbReference>
<dbReference type="Proteomes" id="UP000468928">
    <property type="component" value="Unassembled WGS sequence"/>
</dbReference>
<evidence type="ECO:0000313" key="4">
    <source>
        <dbReference type="Proteomes" id="UP000468928"/>
    </source>
</evidence>
<protein>
    <submittedName>
        <fullName evidence="2">Uncharacterized protein</fullName>
    </submittedName>
</protein>
<name>A0A6P1D9H1_9NOCA</name>
<dbReference type="PROSITE" id="PS51257">
    <property type="entry name" value="PROKAR_LIPOPROTEIN"/>
    <property type="match status" value="1"/>
</dbReference>
<dbReference type="EMBL" id="JAAGUZ010000080">
    <property type="protein sequence ID" value="NEW47345.1"/>
    <property type="molecule type" value="Genomic_DNA"/>
</dbReference>
<dbReference type="AlphaFoldDB" id="A0A6P1D9H1"/>
<dbReference type="RefSeq" id="WP_163824582.1">
    <property type="nucleotide sequence ID" value="NZ_JAAGUX010000007.1"/>
</dbReference>
<keyword evidence="5" id="KW-1185">Reference proteome</keyword>
<proteinExistence type="predicted"/>
<evidence type="ECO:0000256" key="1">
    <source>
        <dbReference type="SAM" id="MobiDB-lite"/>
    </source>
</evidence>
<feature type="region of interest" description="Disordered" evidence="1">
    <location>
        <begin position="27"/>
        <end position="57"/>
    </location>
</feature>
<accession>A0A6P1D9H1</accession>
<sequence>MTIREPVRRVGVAICAVAAVAACTTTTEGHPTPLDQPPTTTESGLPEPRPEPPLRPGIHPVVVHNCDYDGGYEVTEKRNPDAGAEVDVHDIEVYQTRSDHSIDHHPLGAADVYVHNTTRPQVLVLSAYEPTLWRVHSDPGVRIPLVVLNSGENDVSGVPDDIEVVTENNWSALPDRRLAELADKPRTSETYCYDASLFSIRP</sequence>
<dbReference type="Proteomes" id="UP000470876">
    <property type="component" value="Unassembled WGS sequence"/>
</dbReference>
<gene>
    <name evidence="2" type="ORF">GV789_23290</name>
    <name evidence="3" type="ORF">GV794_06380</name>
</gene>